<name>A0ABX2ISQ3_9RHOB</name>
<evidence type="ECO:0000313" key="3">
    <source>
        <dbReference type="Proteomes" id="UP000777935"/>
    </source>
</evidence>
<dbReference type="Proteomes" id="UP000777935">
    <property type="component" value="Unassembled WGS sequence"/>
</dbReference>
<sequence length="321" mass="35783">MAKTDKTTLDLMDPAKPAVITSTEVIAAGLSVVWLTGSLIFFWILGPSSQDTDGLIVLMLILAVILPIAMIWVAASAARSLRIVRQESERLQSVIDGMRQTYIREQQMARMKVQPPQKPIEAIEKIKSEGTPVAFSSTRAQPDVLEQEGDQALLELDVTHNDPGPPLETDDLIRALHFPEDTEDELGFTSLRRAMKNPRAGKLVRSAQDILTLLSQEGIYMDDLKYDRARPEIWRRFAEGERGPVISALGGVHDRSSLALASKRMREDPVFRDTAHHFLRLFDKMLLDFSETATDAEIARLSITRTAIAFMLLGRVTGTFS</sequence>
<reference evidence="2 3" key="1">
    <citation type="submission" date="2020-06" db="EMBL/GenBank/DDBJ databases">
        <title>Sulfitobacter algicola sp. nov., isolated from green algae.</title>
        <authorList>
            <person name="Wang C."/>
        </authorList>
    </citation>
    <scope>NUCLEOTIDE SEQUENCE [LARGE SCALE GENOMIC DNA]</scope>
    <source>
        <strain evidence="2 3">1151</strain>
    </source>
</reference>
<protein>
    <submittedName>
        <fullName evidence="2">Uncharacterized protein</fullName>
    </submittedName>
</protein>
<gene>
    <name evidence="2" type="ORF">HRQ87_03340</name>
</gene>
<keyword evidence="1" id="KW-1133">Transmembrane helix</keyword>
<accession>A0ABX2ISQ3</accession>
<organism evidence="2 3">
    <name type="scientific">Parasulfitobacter algicola</name>
    <dbReference type="NCBI Taxonomy" id="2614809"/>
    <lineage>
        <taxon>Bacteria</taxon>
        <taxon>Pseudomonadati</taxon>
        <taxon>Pseudomonadota</taxon>
        <taxon>Alphaproteobacteria</taxon>
        <taxon>Rhodobacterales</taxon>
        <taxon>Roseobacteraceae</taxon>
        <taxon>Parasulfitobacter</taxon>
    </lineage>
</organism>
<feature type="transmembrane region" description="Helical" evidence="1">
    <location>
        <begin position="56"/>
        <end position="75"/>
    </location>
</feature>
<proteinExistence type="predicted"/>
<dbReference type="RefSeq" id="WP_174135176.1">
    <property type="nucleotide sequence ID" value="NZ_JABUFE010000001.1"/>
</dbReference>
<evidence type="ECO:0000256" key="1">
    <source>
        <dbReference type="SAM" id="Phobius"/>
    </source>
</evidence>
<keyword evidence="3" id="KW-1185">Reference proteome</keyword>
<keyword evidence="1" id="KW-0812">Transmembrane</keyword>
<keyword evidence="1" id="KW-0472">Membrane</keyword>
<feature type="transmembrane region" description="Helical" evidence="1">
    <location>
        <begin position="25"/>
        <end position="44"/>
    </location>
</feature>
<dbReference type="EMBL" id="JABUFE010000001">
    <property type="protein sequence ID" value="NSX53827.1"/>
    <property type="molecule type" value="Genomic_DNA"/>
</dbReference>
<evidence type="ECO:0000313" key="2">
    <source>
        <dbReference type="EMBL" id="NSX53827.1"/>
    </source>
</evidence>
<comment type="caution">
    <text evidence="2">The sequence shown here is derived from an EMBL/GenBank/DDBJ whole genome shotgun (WGS) entry which is preliminary data.</text>
</comment>